<evidence type="ECO:0000313" key="1">
    <source>
        <dbReference type="EMBL" id="DBA51728.1"/>
    </source>
</evidence>
<dbReference type="EMBL" id="BK067791">
    <property type="protein sequence ID" value="DBA52173.1"/>
    <property type="molecule type" value="Genomic_DNA"/>
</dbReference>
<reference evidence="2" key="2">
    <citation type="submission" date="2024-03" db="EMBL/GenBank/DDBJ databases">
        <authorList>
            <person name="Ni Y."/>
            <person name="Xu T."/>
            <person name="Yan S."/>
            <person name="Chen L."/>
            <person name="Wang Y."/>
        </authorList>
    </citation>
    <scope>NUCLEOTIDE SEQUENCE</scope>
    <source>
        <strain evidence="2">NTT1</strain>
        <strain evidence="1">NTT2</strain>
    </source>
</reference>
<accession>A0AAT9JGL2</accession>
<protein>
    <submittedName>
        <fullName evidence="1">ORF29</fullName>
    </submittedName>
    <submittedName>
        <fullName evidence="2">ORF32</fullName>
    </submittedName>
</protein>
<proteinExistence type="predicted"/>
<dbReference type="EMBL" id="BK067783">
    <property type="protein sequence ID" value="DBA51728.1"/>
    <property type="molecule type" value="Genomic_DNA"/>
</dbReference>
<organism evidence="2">
    <name type="scientific">Nitrosopumilaceae spindle-shaped virus</name>
    <dbReference type="NCBI Taxonomy" id="3065433"/>
    <lineage>
        <taxon>Viruses</taxon>
    </lineage>
</organism>
<sequence length="151" mass="17747">MIKNRNYDPKLFIVSRHTVDVALLPGVGRFCKCGCGNKIDSRRVTRIRNGKAISYILKPDPDQVFFRKNCKFKYYNMINSHKSKSSLSCLISLKVINDIIPYRVLTLYISKNSKENYKITPEHKELWNTLEKLSRYSYQQTPLRTHVMINQ</sequence>
<reference evidence="2" key="1">
    <citation type="journal article" date="2024" name="Environ. Microbiol. Rep.">
        <title>Hiding in plain sight: The discovery of complete genomes of 11 hypothetical spindle-shaped viruses that putatively infect mesophilic ammonia-oxidizing archaea.</title>
        <authorList>
            <person name="Ni Y."/>
            <person name="Xu T."/>
            <person name="Yan S."/>
            <person name="Chen L."/>
            <person name="Wang Y."/>
        </authorList>
    </citation>
    <scope>NUCLEOTIDE SEQUENCE</scope>
    <source>
        <strain evidence="2">NTT1</strain>
        <strain evidence="1">NTT2</strain>
    </source>
</reference>
<name>A0AAT9JGL2_9VIRU</name>
<evidence type="ECO:0000313" key="2">
    <source>
        <dbReference type="EMBL" id="DBA52173.1"/>
    </source>
</evidence>